<reference evidence="3 4" key="1">
    <citation type="submission" date="2019-03" db="EMBL/GenBank/DDBJ databases">
        <authorList>
            <person name="Gaulin E."/>
            <person name="Dumas B."/>
        </authorList>
    </citation>
    <scope>NUCLEOTIDE SEQUENCE [LARGE SCALE GENOMIC DNA]</scope>
    <source>
        <strain evidence="3">CBS 568.67</strain>
    </source>
</reference>
<proteinExistence type="predicted"/>
<keyword evidence="4" id="KW-1185">Reference proteome</keyword>
<name>A0A485KJ47_9STRA</name>
<evidence type="ECO:0000313" key="2">
    <source>
        <dbReference type="EMBL" id="KAF0701586.1"/>
    </source>
</evidence>
<evidence type="ECO:0000313" key="3">
    <source>
        <dbReference type="EMBL" id="VFT84876.1"/>
    </source>
</evidence>
<dbReference type="Proteomes" id="UP000332933">
    <property type="component" value="Unassembled WGS sequence"/>
</dbReference>
<accession>A0A485KJ47</accession>
<feature type="region of interest" description="Disordered" evidence="1">
    <location>
        <begin position="276"/>
        <end position="299"/>
    </location>
</feature>
<dbReference type="EMBL" id="CAADRA010005031">
    <property type="protein sequence ID" value="VFT84876.1"/>
    <property type="molecule type" value="Genomic_DNA"/>
</dbReference>
<protein>
    <submittedName>
        <fullName evidence="3">Aste57867_7983 protein</fullName>
    </submittedName>
</protein>
<feature type="region of interest" description="Disordered" evidence="1">
    <location>
        <begin position="218"/>
        <end position="238"/>
    </location>
</feature>
<gene>
    <name evidence="3" type="primary">Aste57867_7983</name>
    <name evidence="2" type="ORF">As57867_007953</name>
    <name evidence="3" type="ORF">ASTE57867_7983</name>
</gene>
<evidence type="ECO:0000313" key="4">
    <source>
        <dbReference type="Proteomes" id="UP000332933"/>
    </source>
</evidence>
<reference evidence="2" key="2">
    <citation type="submission" date="2019-06" db="EMBL/GenBank/DDBJ databases">
        <title>Genomics analysis of Aphanomyces spp. identifies a new class of oomycete effector associated with host adaptation.</title>
        <authorList>
            <person name="Gaulin E."/>
        </authorList>
    </citation>
    <scope>NUCLEOTIDE SEQUENCE</scope>
    <source>
        <strain evidence="2">CBS 578.67</strain>
    </source>
</reference>
<sequence>MHRLFRPITNATTKAIRSKSAIARGFTNGVSPPPGGSMPPPQNHYYYYKNRHHSGFWVCALGAGAIAYALSSNRQSDCKDRGHLHRTIHDMEDSNVDLKRELSRIQASIDNMRMSPPTPLPRSGADVESITTSQVAPTEASVDPSYRKERHGARGHANDPVSHDNDTLHRQHCHHHHHRRRDSNGREQINEAVRVLEVAHEDLKQNIQRLQESLDKLQHQSRVSREVPPTQVTPEQPPLVPEPVLCGHEQSSTIPPDVAATEQPGVVVVNTSANPSEVVQPEETLSPIISAKNSTSQAR</sequence>
<organism evidence="3 4">
    <name type="scientific">Aphanomyces stellatus</name>
    <dbReference type="NCBI Taxonomy" id="120398"/>
    <lineage>
        <taxon>Eukaryota</taxon>
        <taxon>Sar</taxon>
        <taxon>Stramenopiles</taxon>
        <taxon>Oomycota</taxon>
        <taxon>Saprolegniomycetes</taxon>
        <taxon>Saprolegniales</taxon>
        <taxon>Verrucalvaceae</taxon>
        <taxon>Aphanomyces</taxon>
    </lineage>
</organism>
<dbReference type="AlphaFoldDB" id="A0A485KJ47"/>
<feature type="region of interest" description="Disordered" evidence="1">
    <location>
        <begin position="111"/>
        <end position="187"/>
    </location>
</feature>
<feature type="compositionally biased region" description="Basic residues" evidence="1">
    <location>
        <begin position="170"/>
        <end position="181"/>
    </location>
</feature>
<evidence type="ECO:0000256" key="1">
    <source>
        <dbReference type="SAM" id="MobiDB-lite"/>
    </source>
</evidence>
<dbReference type="EMBL" id="VJMH01005010">
    <property type="protein sequence ID" value="KAF0701586.1"/>
    <property type="molecule type" value="Genomic_DNA"/>
</dbReference>